<organism evidence="2 3">
    <name type="scientific">Aidingimonas halophila</name>
    <dbReference type="NCBI Taxonomy" id="574349"/>
    <lineage>
        <taxon>Bacteria</taxon>
        <taxon>Pseudomonadati</taxon>
        <taxon>Pseudomonadota</taxon>
        <taxon>Gammaproteobacteria</taxon>
        <taxon>Oceanospirillales</taxon>
        <taxon>Halomonadaceae</taxon>
        <taxon>Aidingimonas</taxon>
    </lineage>
</organism>
<evidence type="ECO:0008006" key="4">
    <source>
        <dbReference type="Google" id="ProtNLM"/>
    </source>
</evidence>
<name>A0A1H2WZD0_9GAMM</name>
<dbReference type="RefSeq" id="WP_139243919.1">
    <property type="nucleotide sequence ID" value="NZ_BMXH01000004.1"/>
</dbReference>
<protein>
    <recommendedName>
        <fullName evidence="4">Lipoprotein</fullName>
    </recommendedName>
</protein>
<sequence length="219" mass="25639">MCFRKPIFMLLVLTTSLSGCVPHAEYRAYQDQLDGHDVFLVNDNRVRVESSKYPVFSIREVREAPRSNVNDDWEGAYNPPILMDYKWVVTHSFNGRFLIHSIEYDSDYCKERLGMSGSRHSRPKNCAIGKKGAPNKIYVYVRPNGEAYGWQYMRNQDWYVLRSDKISRFRIDDSGDWSGQPWFECVARCDKLERMWREEVEGGDPFEVKVDKKGELNGL</sequence>
<dbReference type="Proteomes" id="UP000198500">
    <property type="component" value="Unassembled WGS sequence"/>
</dbReference>
<dbReference type="STRING" id="574349.SAMN05443545_10352"/>
<dbReference type="AlphaFoldDB" id="A0A1H2WZD0"/>
<evidence type="ECO:0000256" key="1">
    <source>
        <dbReference type="SAM" id="SignalP"/>
    </source>
</evidence>
<feature type="chain" id="PRO_5011621661" description="Lipoprotein" evidence="1">
    <location>
        <begin position="25"/>
        <end position="219"/>
    </location>
</feature>
<evidence type="ECO:0000313" key="2">
    <source>
        <dbReference type="EMBL" id="SDW85604.1"/>
    </source>
</evidence>
<dbReference type="OrthoDB" id="6182033at2"/>
<accession>A0A1H2WZD0</accession>
<proteinExistence type="predicted"/>
<reference evidence="2 3" key="1">
    <citation type="submission" date="2016-10" db="EMBL/GenBank/DDBJ databases">
        <authorList>
            <person name="de Groot N.N."/>
        </authorList>
    </citation>
    <scope>NUCLEOTIDE SEQUENCE [LARGE SCALE GENOMIC DNA]</scope>
    <source>
        <strain evidence="2 3">DSM 19219</strain>
    </source>
</reference>
<gene>
    <name evidence="2" type="ORF">SAMN05443545_10352</name>
</gene>
<evidence type="ECO:0000313" key="3">
    <source>
        <dbReference type="Proteomes" id="UP000198500"/>
    </source>
</evidence>
<dbReference type="PROSITE" id="PS51257">
    <property type="entry name" value="PROKAR_LIPOPROTEIN"/>
    <property type="match status" value="1"/>
</dbReference>
<keyword evidence="3" id="KW-1185">Reference proteome</keyword>
<keyword evidence="1" id="KW-0732">Signal</keyword>
<feature type="signal peptide" evidence="1">
    <location>
        <begin position="1"/>
        <end position="24"/>
    </location>
</feature>
<dbReference type="EMBL" id="FNNI01000003">
    <property type="protein sequence ID" value="SDW85604.1"/>
    <property type="molecule type" value="Genomic_DNA"/>
</dbReference>